<feature type="compositionally biased region" description="Basic and acidic residues" evidence="1">
    <location>
        <begin position="480"/>
        <end position="532"/>
    </location>
</feature>
<feature type="region of interest" description="Disordered" evidence="1">
    <location>
        <begin position="222"/>
        <end position="283"/>
    </location>
</feature>
<keyword evidence="2" id="KW-0732">Signal</keyword>
<dbReference type="CDD" id="cd00037">
    <property type="entry name" value="CLECT"/>
    <property type="match status" value="1"/>
</dbReference>
<dbReference type="Pfam" id="PF00059">
    <property type="entry name" value="Lectin_C"/>
    <property type="match status" value="1"/>
</dbReference>
<feature type="domain" description="C-type lectin" evidence="3">
    <location>
        <begin position="58"/>
        <end position="172"/>
    </location>
</feature>
<dbReference type="SMART" id="SM00034">
    <property type="entry name" value="CLECT"/>
    <property type="match status" value="1"/>
</dbReference>
<feature type="compositionally biased region" description="Low complexity" evidence="1">
    <location>
        <begin position="248"/>
        <end position="259"/>
    </location>
</feature>
<accession>A0A811L189</accession>
<feature type="region of interest" description="Disordered" evidence="1">
    <location>
        <begin position="1015"/>
        <end position="1045"/>
    </location>
</feature>
<dbReference type="InterPro" id="IPR001304">
    <property type="entry name" value="C-type_lectin-like"/>
</dbReference>
<protein>
    <recommendedName>
        <fullName evidence="3">C-type lectin domain-containing protein</fullName>
    </recommendedName>
</protein>
<feature type="compositionally biased region" description="Basic and acidic residues" evidence="1">
    <location>
        <begin position="457"/>
        <end position="471"/>
    </location>
</feature>
<evidence type="ECO:0000313" key="4">
    <source>
        <dbReference type="EMBL" id="CAD5221321.1"/>
    </source>
</evidence>
<dbReference type="PROSITE" id="PS50041">
    <property type="entry name" value="C_TYPE_LECTIN_2"/>
    <property type="match status" value="1"/>
</dbReference>
<feature type="compositionally biased region" description="Basic and acidic residues" evidence="1">
    <location>
        <begin position="580"/>
        <end position="593"/>
    </location>
</feature>
<dbReference type="OrthoDB" id="6337382at2759"/>
<evidence type="ECO:0000259" key="3">
    <source>
        <dbReference type="PROSITE" id="PS50041"/>
    </source>
</evidence>
<feature type="compositionally biased region" description="Low complexity" evidence="1">
    <location>
        <begin position="1026"/>
        <end position="1038"/>
    </location>
</feature>
<dbReference type="Proteomes" id="UP000614601">
    <property type="component" value="Unassembled WGS sequence"/>
</dbReference>
<feature type="compositionally biased region" description="Basic and acidic residues" evidence="1">
    <location>
        <begin position="264"/>
        <end position="283"/>
    </location>
</feature>
<feature type="signal peptide" evidence="2">
    <location>
        <begin position="1"/>
        <end position="17"/>
    </location>
</feature>
<keyword evidence="5" id="KW-1185">Reference proteome</keyword>
<feature type="compositionally biased region" description="Basic and acidic residues" evidence="1">
    <location>
        <begin position="222"/>
        <end position="232"/>
    </location>
</feature>
<feature type="compositionally biased region" description="Basic and acidic residues" evidence="1">
    <location>
        <begin position="864"/>
        <end position="891"/>
    </location>
</feature>
<dbReference type="SUPFAM" id="SSF56436">
    <property type="entry name" value="C-type lectin-like"/>
    <property type="match status" value="1"/>
</dbReference>
<dbReference type="EMBL" id="CAJFCW020000004">
    <property type="protein sequence ID" value="CAG9114914.1"/>
    <property type="molecule type" value="Genomic_DNA"/>
</dbReference>
<feature type="region of interest" description="Disordered" evidence="1">
    <location>
        <begin position="380"/>
        <end position="560"/>
    </location>
</feature>
<dbReference type="InterPro" id="IPR016186">
    <property type="entry name" value="C-type_lectin-like/link_sf"/>
</dbReference>
<comment type="caution">
    <text evidence="4">The sequence shown here is derived from an EMBL/GenBank/DDBJ whole genome shotgun (WGS) entry which is preliminary data.</text>
</comment>
<feature type="region of interest" description="Disordered" evidence="1">
    <location>
        <begin position="842"/>
        <end position="893"/>
    </location>
</feature>
<feature type="region of interest" description="Disordered" evidence="1">
    <location>
        <begin position="799"/>
        <end position="820"/>
    </location>
</feature>
<dbReference type="AlphaFoldDB" id="A0A811L189"/>
<feature type="chain" id="PRO_5035681732" description="C-type lectin domain-containing protein" evidence="2">
    <location>
        <begin position="18"/>
        <end position="1070"/>
    </location>
</feature>
<feature type="region of interest" description="Disordered" evidence="1">
    <location>
        <begin position="576"/>
        <end position="616"/>
    </location>
</feature>
<dbReference type="InterPro" id="IPR050828">
    <property type="entry name" value="C-type_lectin/matrix_domain"/>
</dbReference>
<dbReference type="Gene3D" id="3.10.100.10">
    <property type="entry name" value="Mannose-Binding Protein A, subunit A"/>
    <property type="match status" value="1"/>
</dbReference>
<dbReference type="EMBL" id="CAJFDH010000004">
    <property type="protein sequence ID" value="CAD5221321.1"/>
    <property type="molecule type" value="Genomic_DNA"/>
</dbReference>
<feature type="compositionally biased region" description="Basic and acidic residues" evidence="1">
    <location>
        <begin position="799"/>
        <end position="814"/>
    </location>
</feature>
<dbReference type="InterPro" id="IPR016187">
    <property type="entry name" value="CTDL_fold"/>
</dbReference>
<dbReference type="Proteomes" id="UP000783686">
    <property type="component" value="Unassembled WGS sequence"/>
</dbReference>
<proteinExistence type="predicted"/>
<dbReference type="PANTHER" id="PTHR45710">
    <property type="entry name" value="C-TYPE LECTIN DOMAIN-CONTAINING PROTEIN 180"/>
    <property type="match status" value="1"/>
</dbReference>
<evidence type="ECO:0000256" key="1">
    <source>
        <dbReference type="SAM" id="MobiDB-lite"/>
    </source>
</evidence>
<feature type="region of interest" description="Disordered" evidence="1">
    <location>
        <begin position="314"/>
        <end position="344"/>
    </location>
</feature>
<dbReference type="PANTHER" id="PTHR45710:SF38">
    <property type="entry name" value="C-TYPE LECTIN DOMAIN-CONTAINING PROTEIN 180"/>
    <property type="match status" value="1"/>
</dbReference>
<evidence type="ECO:0000256" key="2">
    <source>
        <dbReference type="SAM" id="SignalP"/>
    </source>
</evidence>
<sequence>MKTSILLTFLLIGLCQAITQESLEEEESLHTKRGYNFQNPIPSTPHSPWISGPSDKKYQFHIGQQSWLAAREICLTNNADLVTISNQDELDWIISHYKPQSKHIKDRQVQIGLYADVVEDELTREWRWVNGDYVNNSALSWVSGEPFDHSNGRERCGLLNINTKTLDDVDCELGGNPVRFYRFICQRTLSQHIKHEELNNPLWKKLEDILVFFGISDRTTAKNDTKSHEDLKPTPLEEEEEEDEKLTRVTPTAEPTTPTVKSTESPKEVKLEPIKPEETLKKDDIVSESDKKIIKPHSQAFGTKIVEVVPTKEDSDLLPSSNFEPLQDSAKVESETLSPVRTTRADPLAHLADTLENVSFDGADDDKMKNLERIISAVHKMVDDESDKVEDKKEAVTTKNGPNGPSGPKTKDNQIDEKQRIYGSKNQKLNPIAPSDTSESNFESSGQEIEIPITVFNKEHKDDEVEYKGDKGDDEESGEHEEKKEGDKEQKEKDEENEEHKEEKVKQEEHKEEKANQEKRKEQHKQQKENKAQHKLNQEQFTEENIEINEEPRTTTPKIEPHWVVRKTFYAQPYQKRKIKVSEPHRNPERHTLPESFEFDQDEPEMRANSTEIPPEKVQYVESKQKTEIEQNVVESNDVTQAEQVQIALNIDDDFRQAQKEQKAHPGVNSGDLLIIPKTSAEELIGCGAKNLGGTKPPAVTTTTASPQDLAEKNKKIDQVLENLRKVLNNSDSTLLNSLIENNGSSEGLAKELVKAAMVSRDERAQPENLAPSAEELESLRQKIEPDVLKSIEDLGRTEDKEFQSMETPDHDLEAIGSGLEPPSEKLVLLTPLALTAHQQIVTEKKNDDNADIVSGYTNEEKEDTSLEGKAREGEKEDNKNEEDKKNEKKLFVLSSNENLEALTENDELLPKSNETPSFSIATSTVIPESEEDLPEIKSTTGTEVQIGKSAVKLPPRKSLFPDLDFSLLKNKKLVKEAAESDKKQKKQADEAYQALKRLDQNSLAARIAASEAERKKLEQKPNLMKQPVTVKKVQQQPSLIKSKSTDDITKQLERMFYDWSNGAFGVLNG</sequence>
<evidence type="ECO:0000313" key="5">
    <source>
        <dbReference type="Proteomes" id="UP000614601"/>
    </source>
</evidence>
<organism evidence="4 5">
    <name type="scientific">Bursaphelenchus okinawaensis</name>
    <dbReference type="NCBI Taxonomy" id="465554"/>
    <lineage>
        <taxon>Eukaryota</taxon>
        <taxon>Metazoa</taxon>
        <taxon>Ecdysozoa</taxon>
        <taxon>Nematoda</taxon>
        <taxon>Chromadorea</taxon>
        <taxon>Rhabditida</taxon>
        <taxon>Tylenchina</taxon>
        <taxon>Tylenchomorpha</taxon>
        <taxon>Aphelenchoidea</taxon>
        <taxon>Aphelenchoididae</taxon>
        <taxon>Bursaphelenchus</taxon>
    </lineage>
</organism>
<gene>
    <name evidence="4" type="ORF">BOKJ2_LOCUS9386</name>
</gene>
<reference evidence="4" key="1">
    <citation type="submission" date="2020-09" db="EMBL/GenBank/DDBJ databases">
        <authorList>
            <person name="Kikuchi T."/>
        </authorList>
    </citation>
    <scope>NUCLEOTIDE SEQUENCE</scope>
    <source>
        <strain evidence="4">SH1</strain>
    </source>
</reference>
<name>A0A811L189_9BILA</name>
<feature type="compositionally biased region" description="Basic and acidic residues" evidence="1">
    <location>
        <begin position="409"/>
        <end position="420"/>
    </location>
</feature>
<feature type="compositionally biased region" description="Polar residues" evidence="1">
    <location>
        <begin position="424"/>
        <end position="447"/>
    </location>
</feature>